<dbReference type="EMBL" id="CM037159">
    <property type="protein sequence ID" value="KAH7864989.1"/>
    <property type="molecule type" value="Genomic_DNA"/>
</dbReference>
<evidence type="ECO:0000313" key="2">
    <source>
        <dbReference type="Proteomes" id="UP000828048"/>
    </source>
</evidence>
<sequence length="535" mass="58003">MSHMVFQAAQTIPSIIPTPKTLIHRRVLTIHTPAHWSPPSSSFKSYKALVLRALLAPAPVDGDVKVGLERCLRAPTAAGFDSPSTSSAAVTCGPGDKGKSGGGGGGGGGSATLERPKADSAKKKKKKGANFVPETDTGGGSDDGGKHLTHGGGDGGDDDSDDDDYFDDFDEGDEGHEGWVFRRRFVLAELFDRRFVDAVLSEWQRTLMDLPAGMIEAYKEGLVSSAQMVKFLAINARPTTARFISRALPEAIYGEFIGRMIADPAFLYRLFLEQTATIGCCVWSELNNRKERIKQEWDLALLNVLTVTACNAIVVWSLAPCRSYSTGQMLPNNVFERSYPCREFDLAKRIISFFHKASHLCMVGFTAGAAQGAMSNFCASKKEGRLSVSIPTVSSNALGYGVFLGLYANFRYQLLCGIDHAMINYFDVVGVPLFFSSALRIWNVQLGETQRLAWLGVEVDPLNHSNDTLKDYNRPLSDPVTQPSSNWSMAKNAIVLGLGLLGIKHGQVGSPEGASPPPTARRKKIVKRKMATSSA</sequence>
<accession>A0ACB7ZHJ9</accession>
<dbReference type="Proteomes" id="UP000828048">
    <property type="component" value="Chromosome 9"/>
</dbReference>
<gene>
    <name evidence="1" type="ORF">Vadar_000873</name>
</gene>
<organism evidence="1 2">
    <name type="scientific">Vaccinium darrowii</name>
    <dbReference type="NCBI Taxonomy" id="229202"/>
    <lineage>
        <taxon>Eukaryota</taxon>
        <taxon>Viridiplantae</taxon>
        <taxon>Streptophyta</taxon>
        <taxon>Embryophyta</taxon>
        <taxon>Tracheophyta</taxon>
        <taxon>Spermatophyta</taxon>
        <taxon>Magnoliopsida</taxon>
        <taxon>eudicotyledons</taxon>
        <taxon>Gunneridae</taxon>
        <taxon>Pentapetalae</taxon>
        <taxon>asterids</taxon>
        <taxon>Ericales</taxon>
        <taxon>Ericaceae</taxon>
        <taxon>Vaccinioideae</taxon>
        <taxon>Vaccinieae</taxon>
        <taxon>Vaccinium</taxon>
    </lineage>
</organism>
<proteinExistence type="predicted"/>
<reference evidence="1 2" key="1">
    <citation type="journal article" date="2021" name="Hortic Res">
        <title>High-quality reference genome and annotation aids understanding of berry development for evergreen blueberry (Vaccinium darrowii).</title>
        <authorList>
            <person name="Yu J."/>
            <person name="Hulse-Kemp A.M."/>
            <person name="Babiker E."/>
            <person name="Staton M."/>
        </authorList>
    </citation>
    <scope>NUCLEOTIDE SEQUENCE [LARGE SCALE GENOMIC DNA]</scope>
    <source>
        <strain evidence="2">cv. NJ 8807/NJ 8810</strain>
        <tissue evidence="1">Young leaf</tissue>
    </source>
</reference>
<name>A0ACB7ZHJ9_9ERIC</name>
<evidence type="ECO:0000313" key="1">
    <source>
        <dbReference type="EMBL" id="KAH7864989.1"/>
    </source>
</evidence>
<keyword evidence="2" id="KW-1185">Reference proteome</keyword>
<protein>
    <submittedName>
        <fullName evidence="1">Uncharacterized protein</fullName>
    </submittedName>
</protein>
<comment type="caution">
    <text evidence="1">The sequence shown here is derived from an EMBL/GenBank/DDBJ whole genome shotgun (WGS) entry which is preliminary data.</text>
</comment>